<protein>
    <submittedName>
        <fullName evidence="1">Uncharacterized protein</fullName>
    </submittedName>
</protein>
<name>A0AAQ1SPT3_LEPIR</name>
<dbReference type="EMBL" id="OEJX01000045">
    <property type="protein sequence ID" value="SOR62649.1"/>
    <property type="molecule type" value="Genomic_DNA"/>
</dbReference>
<gene>
    <name evidence="1" type="ORF">LMANV2_50014</name>
</gene>
<evidence type="ECO:0000313" key="2">
    <source>
        <dbReference type="Proteomes" id="UP000234460"/>
    </source>
</evidence>
<dbReference type="AlphaFoldDB" id="A0AAQ1SPT3"/>
<evidence type="ECO:0000313" key="1">
    <source>
        <dbReference type="EMBL" id="SOR62649.1"/>
    </source>
</evidence>
<organism evidence="1 2">
    <name type="scientific">Leptospira interrogans serovar Manilae</name>
    <dbReference type="NCBI Taxonomy" id="214675"/>
    <lineage>
        <taxon>Bacteria</taxon>
        <taxon>Pseudomonadati</taxon>
        <taxon>Spirochaetota</taxon>
        <taxon>Spirochaetia</taxon>
        <taxon>Leptospirales</taxon>
        <taxon>Leptospiraceae</taxon>
        <taxon>Leptospira</taxon>
    </lineage>
</organism>
<accession>A0AAQ1SPT3</accession>
<reference evidence="1 2" key="1">
    <citation type="submission" date="2017-11" db="EMBL/GenBank/DDBJ databases">
        <authorList>
            <person name="Lechat P."/>
        </authorList>
    </citation>
    <scope>NUCLEOTIDE SEQUENCE [LARGE SCALE GENOMIC DNA]</scope>
    <source>
        <strain evidence="1">L495</strain>
    </source>
</reference>
<dbReference type="Proteomes" id="UP000234460">
    <property type="component" value="Chromosome LMANV2"/>
</dbReference>
<dbReference type="AntiFam" id="ANF00053">
    <property type="entry name" value="Translation of DNA repeat"/>
</dbReference>
<comment type="caution">
    <text evidence="1">The sequence shown here is derived from an EMBL/GenBank/DDBJ whole genome shotgun (WGS) entry which is preliminary data.</text>
</comment>
<sequence>MNSYFKKILSRFLTLNSRYLELLKNFIAAVNKIASIYYFHTTEIDVEFIFQKL</sequence>
<proteinExistence type="predicted"/>